<gene>
    <name evidence="2" type="ORF">ISP20_09925</name>
</gene>
<sequence>MTASPTAAAPLPPPKYANSPVSTHVCTGNRCKEDVVDAVHIVGDGETFYMLTEADRKALKQETDKVDQVMKDYGGIVGGAKNAPACGVPAGKSTRDKCSCMGCQQWRWAKQAMDAGLLAVRNLIDDEAVKKLLMSDEDIQGQISELKKQRADYETLWPVTSDIGANGNVGKLQRKVTEQIDAEIKGLTARLATISRDSDSSASAAKPDADRASKTKTASATGSRSSRTVYGVVEIIVLGRTEKRYYIPARYKERIQQYESVTSTVLRTPGDLKTMAGKLIDDIRKQVKEDRSKALGNLSVKLKTWKVPEDCAMNALHKEVHWTTKGGDTAPYAANAEAHVLRFAASASASVSGFDPHKGEVAVGIAGSASFALGEGKVELKQYFPNKGGYDCTFPYRNADGKTAYLRFGAFRLTGGVELSCFVGATVSGSAGASAKWKATPAGGTAMLATPSVASKPGAAVQVKGNAFAGAQAGGALTGKVEWLSPDDQHKVQTGYKGERQPDAGANWNQLLEVKAEGNVAFGIGGEFDFEIKLDTRGRLEFHAKAQLVFGPGAAGGFGTTVDLEQVANLVAVVYKAGHAADYHLLLAVQREAFEYFYRGTYEALADPRATFQQIMAKGSGAITSWWARRKDGVAEGQRLARRILSGTPLQAGSQQIPLHELPPEVLGPVLFALSESYVGVIGQEQEEAIVKVLQLSTTTWRRFIKVLERMSVDASPVKAYDSVRRLNSYLTRDQQNRFNSFIDKLAMANDVSPGVPLLESIRPWPYVDSQQKWEVVMAARHIWLPEYADSRYV</sequence>
<accession>A0ABS2JR12</accession>
<dbReference type="Proteomes" id="UP001430065">
    <property type="component" value="Unassembled WGS sequence"/>
</dbReference>
<evidence type="ECO:0000256" key="1">
    <source>
        <dbReference type="SAM" id="MobiDB-lite"/>
    </source>
</evidence>
<comment type="caution">
    <text evidence="2">The sequence shown here is derived from an EMBL/GenBank/DDBJ whole genome shotgun (WGS) entry which is preliminary data.</text>
</comment>
<dbReference type="RefSeq" id="WP_204635859.1">
    <property type="nucleotide sequence ID" value="NZ_JADIKC010000003.1"/>
</dbReference>
<dbReference type="EMBL" id="JADIKC010000003">
    <property type="protein sequence ID" value="MBM7121470.1"/>
    <property type="molecule type" value="Genomic_DNA"/>
</dbReference>
<protein>
    <submittedName>
        <fullName evidence="2">Uncharacterized protein</fullName>
    </submittedName>
</protein>
<feature type="region of interest" description="Disordered" evidence="1">
    <location>
        <begin position="197"/>
        <end position="223"/>
    </location>
</feature>
<evidence type="ECO:0000313" key="2">
    <source>
        <dbReference type="EMBL" id="MBM7121470.1"/>
    </source>
</evidence>
<keyword evidence="3" id="KW-1185">Reference proteome</keyword>
<proteinExistence type="predicted"/>
<organism evidence="2 3">
    <name type="scientific">Dyella kyungheensis</name>
    <dbReference type="NCBI Taxonomy" id="1242174"/>
    <lineage>
        <taxon>Bacteria</taxon>
        <taxon>Pseudomonadati</taxon>
        <taxon>Pseudomonadota</taxon>
        <taxon>Gammaproteobacteria</taxon>
        <taxon>Lysobacterales</taxon>
        <taxon>Rhodanobacteraceae</taxon>
        <taxon>Dyella</taxon>
    </lineage>
</organism>
<reference evidence="2 3" key="1">
    <citation type="submission" date="2020-10" db="EMBL/GenBank/DDBJ databases">
        <title>Phylogeny of dyella-like bacteria.</title>
        <authorList>
            <person name="Fu J."/>
        </authorList>
    </citation>
    <scope>NUCLEOTIDE SEQUENCE [LARGE SCALE GENOMIC DNA]</scope>
    <source>
        <strain evidence="2 3">THG-B117</strain>
    </source>
</reference>
<name>A0ABS2JR12_9GAMM</name>
<evidence type="ECO:0000313" key="3">
    <source>
        <dbReference type="Proteomes" id="UP001430065"/>
    </source>
</evidence>